<evidence type="ECO:0000256" key="9">
    <source>
        <dbReference type="ARBA" id="ARBA00022842"/>
    </source>
</evidence>
<evidence type="ECO:0000256" key="8">
    <source>
        <dbReference type="ARBA" id="ARBA00022840"/>
    </source>
</evidence>
<protein>
    <recommendedName>
        <fullName evidence="3">tRNA threonylcarbamoyladenosine biosynthesis protein TsaE</fullName>
    </recommendedName>
    <alternativeName>
        <fullName evidence="10">t(6)A37 threonylcarbamoyladenosine biosynthesis protein TsaE</fullName>
    </alternativeName>
</protein>
<evidence type="ECO:0000256" key="2">
    <source>
        <dbReference type="ARBA" id="ARBA00007599"/>
    </source>
</evidence>
<sequence length="163" mass="17567">MIDLRSSSVEETHTIAAAIAGLVRPRDMVLLVGEMGAGKTAFATGFAKALGVHGDDHVSSPTFTLVHSHTSGRIPLHHADLYRLTSLAEVADLGIRELLDMGAVGLVEWGDVASEVLGDGLSVTLEADDEDEDVRLITVAVDGHAWDTRWEMLKNALRSWTLR</sequence>
<dbReference type="EMBL" id="CAFBQH010000115">
    <property type="protein sequence ID" value="CAB5056110.1"/>
    <property type="molecule type" value="Genomic_DNA"/>
</dbReference>
<evidence type="ECO:0000256" key="5">
    <source>
        <dbReference type="ARBA" id="ARBA00022694"/>
    </source>
</evidence>
<dbReference type="GO" id="GO:0046872">
    <property type="term" value="F:metal ion binding"/>
    <property type="evidence" value="ECO:0007669"/>
    <property type="project" value="UniProtKB-KW"/>
</dbReference>
<dbReference type="GO" id="GO:0005524">
    <property type="term" value="F:ATP binding"/>
    <property type="evidence" value="ECO:0007669"/>
    <property type="project" value="UniProtKB-KW"/>
</dbReference>
<evidence type="ECO:0000256" key="3">
    <source>
        <dbReference type="ARBA" id="ARBA00019010"/>
    </source>
</evidence>
<evidence type="ECO:0000256" key="10">
    <source>
        <dbReference type="ARBA" id="ARBA00032441"/>
    </source>
</evidence>
<name>A0A6J6AH71_9ZZZZ</name>
<dbReference type="NCBIfam" id="TIGR00150">
    <property type="entry name" value="T6A_YjeE"/>
    <property type="match status" value="1"/>
</dbReference>
<dbReference type="SUPFAM" id="SSF52540">
    <property type="entry name" value="P-loop containing nucleoside triphosphate hydrolases"/>
    <property type="match status" value="1"/>
</dbReference>
<keyword evidence="7" id="KW-0547">Nucleotide-binding</keyword>
<dbReference type="InterPro" id="IPR003442">
    <property type="entry name" value="T6A_TsaE"/>
</dbReference>
<dbReference type="Pfam" id="PF02367">
    <property type="entry name" value="TsaE"/>
    <property type="match status" value="1"/>
</dbReference>
<evidence type="ECO:0000313" key="12">
    <source>
        <dbReference type="EMBL" id="CAB5056110.1"/>
    </source>
</evidence>
<accession>A0A6J6AH71</accession>
<keyword evidence="5" id="KW-0819">tRNA processing</keyword>
<keyword evidence="4" id="KW-0963">Cytoplasm</keyword>
<proteinExistence type="inferred from homology"/>
<comment type="similarity">
    <text evidence="2">Belongs to the TsaE family.</text>
</comment>
<evidence type="ECO:0000256" key="6">
    <source>
        <dbReference type="ARBA" id="ARBA00022723"/>
    </source>
</evidence>
<dbReference type="AlphaFoldDB" id="A0A6J6AH71"/>
<dbReference type="EMBL" id="CAETWZ010000106">
    <property type="protein sequence ID" value="CAB4368223.1"/>
    <property type="molecule type" value="Genomic_DNA"/>
</dbReference>
<dbReference type="GO" id="GO:0005737">
    <property type="term" value="C:cytoplasm"/>
    <property type="evidence" value="ECO:0007669"/>
    <property type="project" value="UniProtKB-SubCell"/>
</dbReference>
<evidence type="ECO:0000313" key="11">
    <source>
        <dbReference type="EMBL" id="CAB4368223.1"/>
    </source>
</evidence>
<keyword evidence="9" id="KW-0460">Magnesium</keyword>
<keyword evidence="6" id="KW-0479">Metal-binding</keyword>
<dbReference type="PANTHER" id="PTHR33540:SF2">
    <property type="entry name" value="TRNA THREONYLCARBAMOYLADENOSINE BIOSYNTHESIS PROTEIN TSAE"/>
    <property type="match status" value="1"/>
</dbReference>
<dbReference type="GO" id="GO:0002949">
    <property type="term" value="P:tRNA threonylcarbamoyladenosine modification"/>
    <property type="evidence" value="ECO:0007669"/>
    <property type="project" value="InterPro"/>
</dbReference>
<keyword evidence="8" id="KW-0067">ATP-binding</keyword>
<dbReference type="PANTHER" id="PTHR33540">
    <property type="entry name" value="TRNA THREONYLCARBAMOYLADENOSINE BIOSYNTHESIS PROTEIN TSAE"/>
    <property type="match status" value="1"/>
</dbReference>
<dbReference type="InterPro" id="IPR027417">
    <property type="entry name" value="P-loop_NTPase"/>
</dbReference>
<reference evidence="11" key="1">
    <citation type="submission" date="2020-05" db="EMBL/GenBank/DDBJ databases">
        <authorList>
            <person name="Chiriac C."/>
            <person name="Salcher M."/>
            <person name="Ghai R."/>
            <person name="Kavagutti S V."/>
        </authorList>
    </citation>
    <scope>NUCLEOTIDE SEQUENCE</scope>
</reference>
<comment type="subcellular location">
    <subcellularLocation>
        <location evidence="1">Cytoplasm</location>
    </subcellularLocation>
</comment>
<organism evidence="11">
    <name type="scientific">freshwater metagenome</name>
    <dbReference type="NCBI Taxonomy" id="449393"/>
    <lineage>
        <taxon>unclassified sequences</taxon>
        <taxon>metagenomes</taxon>
        <taxon>ecological metagenomes</taxon>
    </lineage>
</organism>
<gene>
    <name evidence="11" type="ORF">UFOPK4179_01021</name>
    <name evidence="12" type="ORF">UFOPK4293_01457</name>
</gene>
<evidence type="ECO:0000256" key="7">
    <source>
        <dbReference type="ARBA" id="ARBA00022741"/>
    </source>
</evidence>
<evidence type="ECO:0000256" key="1">
    <source>
        <dbReference type="ARBA" id="ARBA00004496"/>
    </source>
</evidence>
<dbReference type="Gene3D" id="3.40.50.300">
    <property type="entry name" value="P-loop containing nucleotide triphosphate hydrolases"/>
    <property type="match status" value="1"/>
</dbReference>
<evidence type="ECO:0000256" key="4">
    <source>
        <dbReference type="ARBA" id="ARBA00022490"/>
    </source>
</evidence>